<dbReference type="InterPro" id="IPR001650">
    <property type="entry name" value="Helicase_C-like"/>
</dbReference>
<dbReference type="SMART" id="SM00490">
    <property type="entry name" value="HELICc"/>
    <property type="match status" value="1"/>
</dbReference>
<accession>A0A482MGW6</accession>
<evidence type="ECO:0000313" key="4">
    <source>
        <dbReference type="Proteomes" id="UP000309130"/>
    </source>
</evidence>
<dbReference type="Pfam" id="PF00176">
    <property type="entry name" value="SNF2-rel_dom"/>
    <property type="match status" value="1"/>
</dbReference>
<dbReference type="InterPro" id="IPR027417">
    <property type="entry name" value="P-loop_NTPase"/>
</dbReference>
<dbReference type="Proteomes" id="UP000309130">
    <property type="component" value="Segment"/>
</dbReference>
<evidence type="ECO:0000256" key="1">
    <source>
        <dbReference type="ARBA" id="ARBA00022801"/>
    </source>
</evidence>
<evidence type="ECO:0000259" key="2">
    <source>
        <dbReference type="PROSITE" id="PS51194"/>
    </source>
</evidence>
<dbReference type="CDD" id="cd18793">
    <property type="entry name" value="SF2_C_SNF"/>
    <property type="match status" value="1"/>
</dbReference>
<dbReference type="InterPro" id="IPR000330">
    <property type="entry name" value="SNF2_N"/>
</dbReference>
<keyword evidence="4" id="KW-1185">Reference proteome</keyword>
<protein>
    <submittedName>
        <fullName evidence="3">DNA helicase</fullName>
    </submittedName>
</protein>
<proteinExistence type="predicted"/>
<dbReference type="GO" id="GO:0004386">
    <property type="term" value="F:helicase activity"/>
    <property type="evidence" value="ECO:0007669"/>
    <property type="project" value="UniProtKB-KW"/>
</dbReference>
<dbReference type="PROSITE" id="PS51194">
    <property type="entry name" value="HELICASE_CTER"/>
    <property type="match status" value="1"/>
</dbReference>
<dbReference type="Gene3D" id="3.40.50.300">
    <property type="entry name" value="P-loop containing nucleotide triphosphate hydrolases"/>
    <property type="match status" value="1"/>
</dbReference>
<reference evidence="4" key="1">
    <citation type="submission" date="2019-03" db="EMBL/GenBank/DDBJ databases">
        <title>Complete Genome Sequence of Serratia marcescens Myophage MTx.</title>
        <authorList>
            <person name="Graham K."/>
            <person name="Freeman M."/>
            <person name="Newkirk H."/>
            <person name="Liu M."/>
            <person name="Ramsey J."/>
            <person name="Cahill J."/>
        </authorList>
    </citation>
    <scope>NUCLEOTIDE SEQUENCE [LARGE SCALE GENOMIC DNA]</scope>
</reference>
<dbReference type="PANTHER" id="PTHR10799">
    <property type="entry name" value="SNF2/RAD54 HELICASE FAMILY"/>
    <property type="match status" value="1"/>
</dbReference>
<keyword evidence="3" id="KW-0347">Helicase</keyword>
<keyword evidence="3" id="KW-0547">Nucleotide-binding</keyword>
<evidence type="ECO:0000313" key="3">
    <source>
        <dbReference type="EMBL" id="QBQ72373.1"/>
    </source>
</evidence>
<keyword evidence="1" id="KW-0378">Hydrolase</keyword>
<dbReference type="EMBL" id="MK618717">
    <property type="protein sequence ID" value="QBQ72373.1"/>
    <property type="molecule type" value="Genomic_DNA"/>
</dbReference>
<dbReference type="Pfam" id="PF00271">
    <property type="entry name" value="Helicase_C"/>
    <property type="match status" value="1"/>
</dbReference>
<gene>
    <name evidence="3" type="ORF">CPT_MTx_067</name>
</gene>
<dbReference type="GO" id="GO:0016787">
    <property type="term" value="F:hydrolase activity"/>
    <property type="evidence" value="ECO:0007669"/>
    <property type="project" value="UniProtKB-KW"/>
</dbReference>
<dbReference type="GO" id="GO:0005524">
    <property type="term" value="F:ATP binding"/>
    <property type="evidence" value="ECO:0007669"/>
    <property type="project" value="InterPro"/>
</dbReference>
<dbReference type="InterPro" id="IPR038718">
    <property type="entry name" value="SNF2-like_sf"/>
</dbReference>
<dbReference type="InterPro" id="IPR049730">
    <property type="entry name" value="SNF2/RAD54-like_C"/>
</dbReference>
<dbReference type="Gene3D" id="3.40.50.10810">
    <property type="entry name" value="Tandem AAA-ATPase domain"/>
    <property type="match status" value="1"/>
</dbReference>
<keyword evidence="3" id="KW-0067">ATP-binding</keyword>
<organism evidence="3 4">
    <name type="scientific">Serratia phage MTx</name>
    <dbReference type="NCBI Taxonomy" id="2557553"/>
    <lineage>
        <taxon>Viruses</taxon>
        <taxon>Duplodnaviria</taxon>
        <taxon>Heunggongvirae</taxon>
        <taxon>Uroviricota</taxon>
        <taxon>Caudoviricetes</taxon>
        <taxon>Lindbergviridae</taxon>
        <taxon>Myosmarvirus</taxon>
        <taxon>Myosmarvirus MTx</taxon>
    </lineage>
</organism>
<feature type="domain" description="Helicase C-terminal" evidence="2">
    <location>
        <begin position="356"/>
        <end position="501"/>
    </location>
</feature>
<name>A0A482MGW6_9CAUD</name>
<dbReference type="SUPFAM" id="SSF52540">
    <property type="entry name" value="P-loop containing nucleoside triphosphate hydrolases"/>
    <property type="match status" value="2"/>
</dbReference>
<sequence>MKTKPMTPQILALEALNGKRNFALLMEMGLGKTWTILADAERYFEAGKIDALVVLAPNGVHTNWIRREAPAHLGCKWIGYAWRGRPESKKKKDELKKIYADHYVEGEVPLRIFTMNFEALSGKAGLAELKFFLESYRCMFAIDESTRIKNPDGKRAKLIVEIGKLALCRRIMSGSPMPRSPEDLFMQFEFLKSGLLGTKSFRAFKAEYSVLLEASDPKMIAIMRKLGGRTWGVPQVVATDENGDPIYKNLDRLRELMLPHSFRATKEEFLDLPEKIYKVVNFELLPSQRLVYDRLKNEYAFLFENSDSDILEDVSFQAIAARTKMKQATSGFVNIYGEPVLMPDRENPRMSAFKEVLESIMDTTPNRQFIVWAMFKEELKGIKATLDEMGITCEIYNGDTSKDERERIIDEFQAGKIQGFIGDARAAGIGLTLTAATCAIYYSCSDDNELRMQSEDRCHRIGTKESVLYIDLIAEDTLDENIHKRNTMKSTIAAVVIDGKN</sequence>